<dbReference type="Pfam" id="PF08873">
    <property type="entry name" value="Phage_Mu_Gp37"/>
    <property type="match status" value="1"/>
</dbReference>
<dbReference type="InterPro" id="IPR014972">
    <property type="entry name" value="Phage_Mu_Gp37"/>
</dbReference>
<name>A0A411WHA8_9GAMM</name>
<keyword evidence="2" id="KW-1185">Reference proteome</keyword>
<sequence>MNPSDIEHAICERLQAGLGRMVDSVQSYGGELDGNPHEIIRVLPGAWVTFGGIHKTEKTNTTGRKFRDHARFAVIVADRNIRSETASRHGGVLESEVGTNLLVTAVRRLLTGQSLGLKISCLTPGRVRSLFNTQLEQQAVSAFACEFDTSWIYSSLDDSRFPETPLNPAGEVDITHPDYPFTRYRGAIDEPYPDLKTIKLKIDEVNTPLNPDLEGQVTYD</sequence>
<protein>
    <submittedName>
        <fullName evidence="1">DUF1834 family protein</fullName>
    </submittedName>
</protein>
<dbReference type="Proteomes" id="UP000293154">
    <property type="component" value="Chromosome"/>
</dbReference>
<gene>
    <name evidence="1" type="ORF">EKN56_03020</name>
</gene>
<dbReference type="EMBL" id="CP034752">
    <property type="protein sequence ID" value="QBH95466.1"/>
    <property type="molecule type" value="Genomic_DNA"/>
</dbReference>
<dbReference type="AlphaFoldDB" id="A0A411WHA8"/>
<reference evidence="1 2" key="1">
    <citation type="submission" date="2019-03" db="EMBL/GenBank/DDBJ databases">
        <title>Pragia sp. nov. isolated from the gut tract of Carduelis flavirostris.</title>
        <authorList>
            <person name="Ge Y."/>
        </authorList>
    </citation>
    <scope>NUCLEOTIDE SEQUENCE [LARGE SCALE GENOMIC DNA]</scope>
    <source>
        <strain evidence="1 2">CF-458</strain>
    </source>
</reference>
<dbReference type="OrthoDB" id="5453249at2"/>
<proteinExistence type="predicted"/>
<evidence type="ECO:0000313" key="2">
    <source>
        <dbReference type="Proteomes" id="UP000293154"/>
    </source>
</evidence>
<evidence type="ECO:0000313" key="1">
    <source>
        <dbReference type="EMBL" id="QBH95466.1"/>
    </source>
</evidence>
<dbReference type="KEGG" id="prag:EKN56_03020"/>
<organism evidence="1 2">
    <name type="scientific">Limnobaculum zhutongyuii</name>
    <dbReference type="NCBI Taxonomy" id="2498113"/>
    <lineage>
        <taxon>Bacteria</taxon>
        <taxon>Pseudomonadati</taxon>
        <taxon>Pseudomonadota</taxon>
        <taxon>Gammaproteobacteria</taxon>
        <taxon>Enterobacterales</taxon>
        <taxon>Budviciaceae</taxon>
        <taxon>Limnobaculum</taxon>
    </lineage>
</organism>
<dbReference type="RefSeq" id="WP_130590457.1">
    <property type="nucleotide sequence ID" value="NZ_CP034752.1"/>
</dbReference>
<accession>A0A411WHA8</accession>